<dbReference type="PANTHER" id="PTHR34205:SF2">
    <property type="entry name" value="DUF962 DOMAIN-CONTAINING PROTEIN"/>
    <property type="match status" value="1"/>
</dbReference>
<evidence type="ECO:0000313" key="2">
    <source>
        <dbReference type="EMBL" id="KAK9120406.1"/>
    </source>
</evidence>
<name>A0AAP0ITR6_9MAGN</name>
<sequence length="117" mass="13527">MGTLTAPLILISSIIFAWWVVFVPIFGYGLLVHHFFVEGNVLRDVRHQIWSLSCDFKMFGLMLTGRMDREIKRLGKRPVLQEYESKPYAVLEAPAEAVDEVEDLSEENRKNVRENTT</sequence>
<accession>A0AAP0ITR6</accession>
<organism evidence="2 3">
    <name type="scientific">Stephania yunnanensis</name>
    <dbReference type="NCBI Taxonomy" id="152371"/>
    <lineage>
        <taxon>Eukaryota</taxon>
        <taxon>Viridiplantae</taxon>
        <taxon>Streptophyta</taxon>
        <taxon>Embryophyta</taxon>
        <taxon>Tracheophyta</taxon>
        <taxon>Spermatophyta</taxon>
        <taxon>Magnoliopsida</taxon>
        <taxon>Ranunculales</taxon>
        <taxon>Menispermaceae</taxon>
        <taxon>Menispermoideae</taxon>
        <taxon>Cissampelideae</taxon>
        <taxon>Stephania</taxon>
    </lineage>
</organism>
<dbReference type="EMBL" id="JBBNAF010000008">
    <property type="protein sequence ID" value="KAK9120406.1"/>
    <property type="molecule type" value="Genomic_DNA"/>
</dbReference>
<evidence type="ECO:0000256" key="1">
    <source>
        <dbReference type="SAM" id="Phobius"/>
    </source>
</evidence>
<evidence type="ECO:0000313" key="3">
    <source>
        <dbReference type="Proteomes" id="UP001420932"/>
    </source>
</evidence>
<protein>
    <submittedName>
        <fullName evidence="2">Uncharacterized protein</fullName>
    </submittedName>
</protein>
<dbReference type="PANTHER" id="PTHR34205">
    <property type="entry name" value="TRANSMEMBRANE PROTEIN"/>
    <property type="match status" value="1"/>
</dbReference>
<comment type="caution">
    <text evidence="2">The sequence shown here is derived from an EMBL/GenBank/DDBJ whole genome shotgun (WGS) entry which is preliminary data.</text>
</comment>
<dbReference type="AlphaFoldDB" id="A0AAP0ITR6"/>
<dbReference type="Pfam" id="PF06127">
    <property type="entry name" value="Mpo1-like"/>
    <property type="match status" value="1"/>
</dbReference>
<gene>
    <name evidence="2" type="ORF">Syun_018023</name>
</gene>
<dbReference type="Proteomes" id="UP001420932">
    <property type="component" value="Unassembled WGS sequence"/>
</dbReference>
<keyword evidence="1" id="KW-0812">Transmembrane</keyword>
<reference evidence="2 3" key="1">
    <citation type="submission" date="2024-01" db="EMBL/GenBank/DDBJ databases">
        <title>Genome assemblies of Stephania.</title>
        <authorList>
            <person name="Yang L."/>
        </authorList>
    </citation>
    <scope>NUCLEOTIDE SEQUENCE [LARGE SCALE GENOMIC DNA]</scope>
    <source>
        <strain evidence="2">YNDBR</strain>
        <tissue evidence="2">Leaf</tissue>
    </source>
</reference>
<keyword evidence="1" id="KW-0472">Membrane</keyword>
<proteinExistence type="predicted"/>
<dbReference type="InterPro" id="IPR009305">
    <property type="entry name" value="Mpo1-like"/>
</dbReference>
<keyword evidence="3" id="KW-1185">Reference proteome</keyword>
<feature type="transmembrane region" description="Helical" evidence="1">
    <location>
        <begin position="7"/>
        <end position="29"/>
    </location>
</feature>
<keyword evidence="1" id="KW-1133">Transmembrane helix</keyword>